<keyword evidence="2" id="KW-1185">Reference proteome</keyword>
<comment type="caution">
    <text evidence="1">The sequence shown here is derived from an EMBL/GenBank/DDBJ whole genome shotgun (WGS) entry which is preliminary data.</text>
</comment>
<reference evidence="2" key="1">
    <citation type="journal article" date="2022" name="Mol. Ecol. Resour.">
        <title>The genomes of chicory, endive, great burdock and yacon provide insights into Asteraceae palaeo-polyploidization history and plant inulin production.</title>
        <authorList>
            <person name="Fan W."/>
            <person name="Wang S."/>
            <person name="Wang H."/>
            <person name="Wang A."/>
            <person name="Jiang F."/>
            <person name="Liu H."/>
            <person name="Zhao H."/>
            <person name="Xu D."/>
            <person name="Zhang Y."/>
        </authorList>
    </citation>
    <scope>NUCLEOTIDE SEQUENCE [LARGE SCALE GENOMIC DNA]</scope>
    <source>
        <strain evidence="2">cv. Punajuju</strain>
    </source>
</reference>
<sequence length="89" mass="9506">MIRLIRQLQHSTTTSDTFPGQTFGGADMELVGASLIMSHSPVPGSDTKSERIVQSVRAQGPISNLTSSFSLISSTPARESARIRSSIDT</sequence>
<dbReference type="Proteomes" id="UP001055811">
    <property type="component" value="Linkage Group LG03"/>
</dbReference>
<organism evidence="1 2">
    <name type="scientific">Cichorium intybus</name>
    <name type="common">Chicory</name>
    <dbReference type="NCBI Taxonomy" id="13427"/>
    <lineage>
        <taxon>Eukaryota</taxon>
        <taxon>Viridiplantae</taxon>
        <taxon>Streptophyta</taxon>
        <taxon>Embryophyta</taxon>
        <taxon>Tracheophyta</taxon>
        <taxon>Spermatophyta</taxon>
        <taxon>Magnoliopsida</taxon>
        <taxon>eudicotyledons</taxon>
        <taxon>Gunneridae</taxon>
        <taxon>Pentapetalae</taxon>
        <taxon>asterids</taxon>
        <taxon>campanulids</taxon>
        <taxon>Asterales</taxon>
        <taxon>Asteraceae</taxon>
        <taxon>Cichorioideae</taxon>
        <taxon>Cichorieae</taxon>
        <taxon>Cichoriinae</taxon>
        <taxon>Cichorium</taxon>
    </lineage>
</organism>
<reference evidence="1 2" key="2">
    <citation type="journal article" date="2022" name="Mol. Ecol. Resour.">
        <title>The genomes of chicory, endive, great burdock and yacon provide insights into Asteraceae paleo-polyploidization history and plant inulin production.</title>
        <authorList>
            <person name="Fan W."/>
            <person name="Wang S."/>
            <person name="Wang H."/>
            <person name="Wang A."/>
            <person name="Jiang F."/>
            <person name="Liu H."/>
            <person name="Zhao H."/>
            <person name="Xu D."/>
            <person name="Zhang Y."/>
        </authorList>
    </citation>
    <scope>NUCLEOTIDE SEQUENCE [LARGE SCALE GENOMIC DNA]</scope>
    <source>
        <strain evidence="2">cv. Punajuju</strain>
        <tissue evidence="1">Leaves</tissue>
    </source>
</reference>
<dbReference type="EMBL" id="CM042011">
    <property type="protein sequence ID" value="KAI3765005.1"/>
    <property type="molecule type" value="Genomic_DNA"/>
</dbReference>
<evidence type="ECO:0000313" key="1">
    <source>
        <dbReference type="EMBL" id="KAI3765005.1"/>
    </source>
</evidence>
<accession>A0ACB9F280</accession>
<evidence type="ECO:0000313" key="2">
    <source>
        <dbReference type="Proteomes" id="UP001055811"/>
    </source>
</evidence>
<name>A0ACB9F280_CICIN</name>
<protein>
    <submittedName>
        <fullName evidence="1">Uncharacterized protein</fullName>
    </submittedName>
</protein>
<proteinExistence type="predicted"/>
<gene>
    <name evidence="1" type="ORF">L2E82_15025</name>
</gene>